<organism evidence="2">
    <name type="scientific">Lophius vaillanti</name>
    <name type="common">shortspine African angler</name>
    <dbReference type="NCBI Taxonomy" id="549587"/>
    <lineage>
        <taxon>Eukaryota</taxon>
        <taxon>Metazoa</taxon>
        <taxon>Chordata</taxon>
        <taxon>Craniata</taxon>
        <taxon>Vertebrata</taxon>
        <taxon>Euteleostomi</taxon>
        <taxon>Actinopterygii</taxon>
        <taxon>Neopterygii</taxon>
        <taxon>Teleostei</taxon>
        <taxon>Neoteleostei</taxon>
        <taxon>Acanthomorphata</taxon>
        <taxon>Eupercaria</taxon>
        <taxon>Lophiiformes</taxon>
        <taxon>Lophiidae</taxon>
        <taxon>Lophius</taxon>
    </lineage>
</organism>
<feature type="non-terminal residue" evidence="2">
    <location>
        <position position="32"/>
    </location>
</feature>
<evidence type="ECO:0000256" key="1">
    <source>
        <dbReference type="SAM" id="MobiDB-lite"/>
    </source>
</evidence>
<accession>A0A0B4WWG2</accession>
<dbReference type="AlphaFoldDB" id="A0A0B4WWG2"/>
<dbReference type="EMBL" id="KM978047">
    <property type="protein sequence ID" value="AJD38719.1"/>
    <property type="molecule type" value="Genomic_DNA"/>
</dbReference>
<evidence type="ECO:0000313" key="2">
    <source>
        <dbReference type="EMBL" id="AJD38719.1"/>
    </source>
</evidence>
<proteinExistence type="predicted"/>
<feature type="region of interest" description="Disordered" evidence="1">
    <location>
        <begin position="11"/>
        <end position="32"/>
    </location>
</feature>
<feature type="non-terminal residue" evidence="2">
    <location>
        <position position="1"/>
    </location>
</feature>
<reference evidence="2" key="1">
    <citation type="journal article" date="2015" name="Proc. Natl. Acad. Sci. U.S.A.">
        <title>Ancestral duplications and highly dynamic opsin gene evolution in percomorph fishes.</title>
        <authorList>
            <person name="Cortesi F."/>
            <person name="Musilova Z."/>
            <person name="Stieb S.M."/>
            <person name="Hart N.S."/>
            <person name="Siebeck U.E."/>
            <person name="Malmstrom M."/>
            <person name="Torresen O.K."/>
            <person name="Jentoft S."/>
            <person name="Cheney K.L."/>
            <person name="Marshall N.J."/>
            <person name="Carleton K.L."/>
            <person name="Salzburger W."/>
        </authorList>
    </citation>
    <scope>NUCLEOTIDE SEQUENCE</scope>
</reference>
<protein>
    <submittedName>
        <fullName evidence="2">Guanine nucleotide binding protein-like 3</fullName>
    </submittedName>
</protein>
<sequence>CDFGGFGCTGPSWLQMSSGGAGSHSKWNKQEN</sequence>
<name>A0A0B4WWG2_9TELE</name>